<reference evidence="2 3" key="1">
    <citation type="submission" date="2018-04" db="EMBL/GenBank/DDBJ databases">
        <title>Genomic Encyclopedia of Archaeal and Bacterial Type Strains, Phase II (KMG-II): from individual species to whole genera.</title>
        <authorList>
            <person name="Goeker M."/>
        </authorList>
    </citation>
    <scope>NUCLEOTIDE SEQUENCE [LARGE SCALE GENOMIC DNA]</scope>
    <source>
        <strain evidence="2 3">DSM 26809</strain>
    </source>
</reference>
<keyword evidence="3" id="KW-1185">Reference proteome</keyword>
<protein>
    <submittedName>
        <fullName evidence="2">Uncharacterized protein</fullName>
    </submittedName>
</protein>
<dbReference type="AlphaFoldDB" id="A0A2T5J8Q8"/>
<evidence type="ECO:0000313" key="3">
    <source>
        <dbReference type="Proteomes" id="UP000244168"/>
    </source>
</evidence>
<evidence type="ECO:0000313" key="2">
    <source>
        <dbReference type="EMBL" id="PTQ95836.1"/>
    </source>
</evidence>
<keyword evidence="1" id="KW-0472">Membrane</keyword>
<dbReference type="Proteomes" id="UP000244168">
    <property type="component" value="Unassembled WGS sequence"/>
</dbReference>
<feature type="transmembrane region" description="Helical" evidence="1">
    <location>
        <begin position="45"/>
        <end position="65"/>
    </location>
</feature>
<organism evidence="2 3">
    <name type="scientific">Mucilaginibacter yixingensis</name>
    <dbReference type="NCBI Taxonomy" id="1295612"/>
    <lineage>
        <taxon>Bacteria</taxon>
        <taxon>Pseudomonadati</taxon>
        <taxon>Bacteroidota</taxon>
        <taxon>Sphingobacteriia</taxon>
        <taxon>Sphingobacteriales</taxon>
        <taxon>Sphingobacteriaceae</taxon>
        <taxon>Mucilaginibacter</taxon>
    </lineage>
</organism>
<gene>
    <name evidence="2" type="ORF">C8P68_105346</name>
</gene>
<feature type="transmembrane region" description="Helical" evidence="1">
    <location>
        <begin position="72"/>
        <end position="93"/>
    </location>
</feature>
<keyword evidence="1" id="KW-1133">Transmembrane helix</keyword>
<dbReference type="EMBL" id="QAOQ01000005">
    <property type="protein sequence ID" value="PTQ95836.1"/>
    <property type="molecule type" value="Genomic_DNA"/>
</dbReference>
<accession>A0A2T5J8Q8</accession>
<evidence type="ECO:0000256" key="1">
    <source>
        <dbReference type="SAM" id="Phobius"/>
    </source>
</evidence>
<keyword evidence="1" id="KW-0812">Transmembrane</keyword>
<sequence length="97" mass="11669">MKLLTYLFKRHPGAMIWHLLHMTYGLDQFRLYCAKDRVLDQPDSGLPFAMFTLALFIANVLNLIFRKEDKVLYLYLIVWLIVFLTLLCFLPELTWKW</sequence>
<proteinExistence type="predicted"/>
<name>A0A2T5J8Q8_9SPHI</name>
<comment type="caution">
    <text evidence="2">The sequence shown here is derived from an EMBL/GenBank/DDBJ whole genome shotgun (WGS) entry which is preliminary data.</text>
</comment>